<feature type="transmembrane region" description="Helical" evidence="1">
    <location>
        <begin position="229"/>
        <end position="253"/>
    </location>
</feature>
<feature type="transmembrane region" description="Helical" evidence="1">
    <location>
        <begin position="153"/>
        <end position="179"/>
    </location>
</feature>
<feature type="transmembrane region" description="Helical" evidence="1">
    <location>
        <begin position="199"/>
        <end position="217"/>
    </location>
</feature>
<evidence type="ECO:0000256" key="1">
    <source>
        <dbReference type="SAM" id="Phobius"/>
    </source>
</evidence>
<feature type="transmembrane region" description="Helical" evidence="1">
    <location>
        <begin position="38"/>
        <end position="60"/>
    </location>
</feature>
<keyword evidence="1" id="KW-0812">Transmembrane</keyword>
<dbReference type="AlphaFoldDB" id="A0A5C5WIJ6"/>
<proteinExistence type="predicted"/>
<protein>
    <submittedName>
        <fullName evidence="2">ABC-2 family transporter protein</fullName>
    </submittedName>
</protein>
<dbReference type="RefSeq" id="WP_242632078.1">
    <property type="nucleotide sequence ID" value="NZ_SJPI01000002.1"/>
</dbReference>
<dbReference type="EMBL" id="SJPI01000002">
    <property type="protein sequence ID" value="TWT50450.1"/>
    <property type="molecule type" value="Genomic_DNA"/>
</dbReference>
<keyword evidence="1" id="KW-0472">Membrane</keyword>
<name>A0A5C5WIJ6_9BACT</name>
<gene>
    <name evidence="2" type="ORF">Pla22_31930</name>
</gene>
<dbReference type="PANTHER" id="PTHR43471">
    <property type="entry name" value="ABC TRANSPORTER PERMEASE"/>
    <property type="match status" value="1"/>
</dbReference>
<keyword evidence="1" id="KW-1133">Transmembrane helix</keyword>
<feature type="transmembrane region" description="Helical" evidence="1">
    <location>
        <begin position="299"/>
        <end position="320"/>
    </location>
</feature>
<dbReference type="Proteomes" id="UP000316598">
    <property type="component" value="Unassembled WGS sequence"/>
</dbReference>
<keyword evidence="3" id="KW-1185">Reference proteome</keyword>
<sequence>MPVHDLGYRPWRGQRMARWLRPWVVARSSISLVWRRRWLRTMLMLAWLPVVFPALGIFAFEYSSTDPGMQRAIFQIARGPLNQPELAQQIIENPEEARHQVWSSLILTFFRYPQLVAMVVLIGLIAPMLVSYDLRTKAYLMYFSRPLSPSQYILGKSAVIWFLLAMIATLPALLVYVLGVLLSPDLSVVMQTWDVPLRILGASAVLMIPTTALAIAYSSLTSESRYATFAWFATWAMGFVAYQVLTSTTAVVASAEQNRTRGRRRWENIEFDADRYRLLSPYHTLGKVESWVFGLDTSAASVVPAVLVLVAITVISFWMVRRRVIARLSV</sequence>
<evidence type="ECO:0000313" key="2">
    <source>
        <dbReference type="EMBL" id="TWT50450.1"/>
    </source>
</evidence>
<accession>A0A5C5WIJ6</accession>
<organism evidence="2 3">
    <name type="scientific">Rubripirellula amarantea</name>
    <dbReference type="NCBI Taxonomy" id="2527999"/>
    <lineage>
        <taxon>Bacteria</taxon>
        <taxon>Pseudomonadati</taxon>
        <taxon>Planctomycetota</taxon>
        <taxon>Planctomycetia</taxon>
        <taxon>Pirellulales</taxon>
        <taxon>Pirellulaceae</taxon>
        <taxon>Rubripirellula</taxon>
    </lineage>
</organism>
<evidence type="ECO:0000313" key="3">
    <source>
        <dbReference type="Proteomes" id="UP000316598"/>
    </source>
</evidence>
<comment type="caution">
    <text evidence="2">The sequence shown here is derived from an EMBL/GenBank/DDBJ whole genome shotgun (WGS) entry which is preliminary data.</text>
</comment>
<reference evidence="2 3" key="1">
    <citation type="submission" date="2019-02" db="EMBL/GenBank/DDBJ databases">
        <title>Deep-cultivation of Planctomycetes and their phenomic and genomic characterization uncovers novel biology.</title>
        <authorList>
            <person name="Wiegand S."/>
            <person name="Jogler M."/>
            <person name="Boedeker C."/>
            <person name="Pinto D."/>
            <person name="Vollmers J."/>
            <person name="Rivas-Marin E."/>
            <person name="Kohn T."/>
            <person name="Peeters S.H."/>
            <person name="Heuer A."/>
            <person name="Rast P."/>
            <person name="Oberbeckmann S."/>
            <person name="Bunk B."/>
            <person name="Jeske O."/>
            <person name="Meyerdierks A."/>
            <person name="Storesund J.E."/>
            <person name="Kallscheuer N."/>
            <person name="Luecker S."/>
            <person name="Lage O.M."/>
            <person name="Pohl T."/>
            <person name="Merkel B.J."/>
            <person name="Hornburger P."/>
            <person name="Mueller R.-W."/>
            <person name="Bruemmer F."/>
            <person name="Labrenz M."/>
            <person name="Spormann A.M."/>
            <person name="Op Den Camp H."/>
            <person name="Overmann J."/>
            <person name="Amann R."/>
            <person name="Jetten M.S.M."/>
            <person name="Mascher T."/>
            <person name="Medema M.H."/>
            <person name="Devos D.P."/>
            <person name="Kaster A.-K."/>
            <person name="Ovreas L."/>
            <person name="Rohde M."/>
            <person name="Galperin M.Y."/>
            <person name="Jogler C."/>
        </authorList>
    </citation>
    <scope>NUCLEOTIDE SEQUENCE [LARGE SCALE GENOMIC DNA]</scope>
    <source>
        <strain evidence="2 3">Pla22</strain>
    </source>
</reference>
<feature type="transmembrane region" description="Helical" evidence="1">
    <location>
        <begin position="112"/>
        <end position="132"/>
    </location>
</feature>